<evidence type="ECO:0000313" key="3">
    <source>
        <dbReference type="Proteomes" id="UP000784294"/>
    </source>
</evidence>
<feature type="compositionally biased region" description="Acidic residues" evidence="1">
    <location>
        <begin position="209"/>
        <end position="218"/>
    </location>
</feature>
<dbReference type="EMBL" id="CAAALY010269997">
    <property type="protein sequence ID" value="VEL41578.1"/>
    <property type="molecule type" value="Genomic_DNA"/>
</dbReference>
<protein>
    <submittedName>
        <fullName evidence="2">Uncharacterized protein</fullName>
    </submittedName>
</protein>
<evidence type="ECO:0000313" key="2">
    <source>
        <dbReference type="EMBL" id="VEL41578.1"/>
    </source>
</evidence>
<dbReference type="AlphaFoldDB" id="A0A3S5FH11"/>
<evidence type="ECO:0000256" key="1">
    <source>
        <dbReference type="SAM" id="MobiDB-lite"/>
    </source>
</evidence>
<gene>
    <name evidence="2" type="ORF">PXEA_LOCUS35018</name>
</gene>
<name>A0A3S5FH11_9PLAT</name>
<dbReference type="OrthoDB" id="433738at2759"/>
<reference evidence="2" key="1">
    <citation type="submission" date="2018-11" db="EMBL/GenBank/DDBJ databases">
        <authorList>
            <consortium name="Pathogen Informatics"/>
        </authorList>
    </citation>
    <scope>NUCLEOTIDE SEQUENCE</scope>
</reference>
<feature type="region of interest" description="Disordered" evidence="1">
    <location>
        <begin position="186"/>
        <end position="218"/>
    </location>
</feature>
<accession>A0A3S5FH11</accession>
<comment type="caution">
    <text evidence="2">The sequence shown here is derived from an EMBL/GenBank/DDBJ whole genome shotgun (WGS) entry which is preliminary data.</text>
</comment>
<dbReference type="Proteomes" id="UP000784294">
    <property type="component" value="Unassembled WGS sequence"/>
</dbReference>
<keyword evidence="3" id="KW-1185">Reference proteome</keyword>
<proteinExistence type="predicted"/>
<sequence length="218" mass="24176">MAIRMLDGAFIEGSTCQKGELKTEDEARLVSCFSNAGLCLLRLTKKLENSDSFEILHRGTALRSSDLAIYCIKACAILKDFDSSVVYASKALAQLNTSEANFSNVDASLTRISQCLSLWRKAAYDQQLAEGKTVREAFCKRVREMIATDTFYCDLDGADFEINSWSNSLADKFMSLHEELEAFGEKMPERSAVKEPSSFYDGNVHLDPIDDAGSDSDD</sequence>
<organism evidence="2 3">
    <name type="scientific">Protopolystoma xenopodis</name>
    <dbReference type="NCBI Taxonomy" id="117903"/>
    <lineage>
        <taxon>Eukaryota</taxon>
        <taxon>Metazoa</taxon>
        <taxon>Spiralia</taxon>
        <taxon>Lophotrochozoa</taxon>
        <taxon>Platyhelminthes</taxon>
        <taxon>Monogenea</taxon>
        <taxon>Polyopisthocotylea</taxon>
        <taxon>Polystomatidea</taxon>
        <taxon>Polystomatidae</taxon>
        <taxon>Protopolystoma</taxon>
    </lineage>
</organism>